<gene>
    <name evidence="5" type="ORF">CP980_28420</name>
</gene>
<dbReference type="FunFam" id="3.40.50.2000:FF:000009">
    <property type="entry name" value="Sterol 3-beta-glucosyltransferase UGT80A2"/>
    <property type="match status" value="1"/>
</dbReference>
<dbReference type="PANTHER" id="PTHR48050:SF13">
    <property type="entry name" value="STEROL 3-BETA-GLUCOSYLTRANSFERASE UGT80A2"/>
    <property type="match status" value="1"/>
</dbReference>
<dbReference type="InterPro" id="IPR004276">
    <property type="entry name" value="GlycoTrans_28_N"/>
</dbReference>
<organism evidence="5 6">
    <name type="scientific">Streptomyces vinaceus</name>
    <dbReference type="NCBI Taxonomy" id="1960"/>
    <lineage>
        <taxon>Bacteria</taxon>
        <taxon>Bacillati</taxon>
        <taxon>Actinomycetota</taxon>
        <taxon>Actinomycetes</taxon>
        <taxon>Kitasatosporales</taxon>
        <taxon>Streptomycetaceae</taxon>
        <taxon>Streptomyces</taxon>
    </lineage>
</organism>
<dbReference type="GO" id="GO:0005975">
    <property type="term" value="P:carbohydrate metabolic process"/>
    <property type="evidence" value="ECO:0007669"/>
    <property type="project" value="InterPro"/>
</dbReference>
<dbReference type="GO" id="GO:0016758">
    <property type="term" value="F:hexosyltransferase activity"/>
    <property type="evidence" value="ECO:0007669"/>
    <property type="project" value="InterPro"/>
</dbReference>
<dbReference type="CDD" id="cd03784">
    <property type="entry name" value="GT1_Gtf-like"/>
    <property type="match status" value="1"/>
</dbReference>
<dbReference type="Gene3D" id="3.40.50.2000">
    <property type="entry name" value="Glycogen Phosphorylase B"/>
    <property type="match status" value="2"/>
</dbReference>
<dbReference type="Pfam" id="PF03033">
    <property type="entry name" value="Glyco_transf_28"/>
    <property type="match status" value="1"/>
</dbReference>
<evidence type="ECO:0000259" key="3">
    <source>
        <dbReference type="Pfam" id="PF03033"/>
    </source>
</evidence>
<keyword evidence="1 5" id="KW-0808">Transferase</keyword>
<accession>A0A5J6JFQ7</accession>
<evidence type="ECO:0000313" key="6">
    <source>
        <dbReference type="Proteomes" id="UP000325563"/>
    </source>
</evidence>
<evidence type="ECO:0000256" key="1">
    <source>
        <dbReference type="ARBA" id="ARBA00022679"/>
    </source>
</evidence>
<evidence type="ECO:0000259" key="4">
    <source>
        <dbReference type="Pfam" id="PF06722"/>
    </source>
</evidence>
<dbReference type="AlphaFoldDB" id="A0A5J6JFQ7"/>
<reference evidence="5 6" key="1">
    <citation type="submission" date="2017-09" db="EMBL/GenBank/DDBJ databases">
        <authorList>
            <person name="Lee N."/>
            <person name="Cho B.-K."/>
        </authorList>
    </citation>
    <scope>NUCLEOTIDE SEQUENCE [LARGE SCALE GENOMIC DNA]</scope>
    <source>
        <strain evidence="5 6">ATCC 27476</strain>
    </source>
</reference>
<dbReference type="SUPFAM" id="SSF53756">
    <property type="entry name" value="UDP-Glycosyltransferase/glycogen phosphorylase"/>
    <property type="match status" value="1"/>
</dbReference>
<dbReference type="InterPro" id="IPR002213">
    <property type="entry name" value="UDP_glucos_trans"/>
</dbReference>
<name>A0A5J6JFQ7_STRVI</name>
<keyword evidence="6" id="KW-1185">Reference proteome</keyword>
<feature type="compositionally biased region" description="Gly residues" evidence="2">
    <location>
        <begin position="1"/>
        <end position="16"/>
    </location>
</feature>
<evidence type="ECO:0000256" key="2">
    <source>
        <dbReference type="SAM" id="MobiDB-lite"/>
    </source>
</evidence>
<dbReference type="GO" id="GO:0008194">
    <property type="term" value="F:UDP-glycosyltransferase activity"/>
    <property type="evidence" value="ECO:0007669"/>
    <property type="project" value="InterPro"/>
</dbReference>
<sequence length="490" mass="53344">MRLGGIRQGPAGGLPGGRCDPCPGVAGTRRRPDRGRTGVADQGTLQLNHPLRGREHTVKAVIYSNHGSRGDIQPYLALAYALNQAGHTAVLAGPRRFGPFAAEYGVQFAPLNDDMMDLHARRDVQEILMNNDNPTPEQVKLRESIGNELLPRLYPIILREMWEAAADGADMIVYSHSSRQAIHQIAERLGVPHVLAPLYPHFVPSRDYPAGVGLSSGPDNLADHERAAREPLDARTHAMVTAWRAETLGLPPRHDEMDWRHFPDGTPTPVIHGFSPHVLKHSEDWPEWVHTTGFWSLPAQSSWQPPVELQQFLDGGEPPVFVGFGSMRGLDPEGVGRTVLEAVRNTGNRAVVVEGWGGIKITDSADDVYVATDVPYDWLFPRVKAAVHAGGTGTHNAALLAGIPQVSCPFHREQLMWAEYLEEIGVAPAPIQLRNLTTEGLTAAIRTATTDPAIARAVAEIAEKVRGDDGCGTAVNVLEKIHANRGRLVS</sequence>
<dbReference type="InterPro" id="IPR010610">
    <property type="entry name" value="EryCIII-like_C"/>
</dbReference>
<dbReference type="KEGG" id="svn:CP980_28420"/>
<proteinExistence type="predicted"/>
<dbReference type="PANTHER" id="PTHR48050">
    <property type="entry name" value="STEROL 3-BETA-GLUCOSYLTRANSFERASE"/>
    <property type="match status" value="1"/>
</dbReference>
<dbReference type="EMBL" id="CP023692">
    <property type="protein sequence ID" value="QEV48482.1"/>
    <property type="molecule type" value="Genomic_DNA"/>
</dbReference>
<feature type="domain" description="Glycosyltransferase family 28 N-terminal" evidence="3">
    <location>
        <begin position="66"/>
        <end position="119"/>
    </location>
</feature>
<feature type="domain" description="Erythromycin biosynthesis protein CIII-like C-terminal" evidence="4">
    <location>
        <begin position="365"/>
        <end position="465"/>
    </location>
</feature>
<dbReference type="Proteomes" id="UP000325563">
    <property type="component" value="Chromosome"/>
</dbReference>
<feature type="region of interest" description="Disordered" evidence="2">
    <location>
        <begin position="1"/>
        <end position="41"/>
    </location>
</feature>
<dbReference type="Pfam" id="PF06722">
    <property type="entry name" value="EryCIII-like_C"/>
    <property type="match status" value="1"/>
</dbReference>
<protein>
    <submittedName>
        <fullName evidence="5">Glycosyltransferase</fullName>
    </submittedName>
</protein>
<evidence type="ECO:0000313" key="5">
    <source>
        <dbReference type="EMBL" id="QEV48482.1"/>
    </source>
</evidence>
<dbReference type="InterPro" id="IPR050426">
    <property type="entry name" value="Glycosyltransferase_28"/>
</dbReference>
<dbReference type="GO" id="GO:0033072">
    <property type="term" value="P:vancomycin biosynthetic process"/>
    <property type="evidence" value="ECO:0007669"/>
    <property type="project" value="UniProtKB-ARBA"/>
</dbReference>